<dbReference type="InterPro" id="IPR051786">
    <property type="entry name" value="ASN_synthetase/amidase"/>
</dbReference>
<dbReference type="CDD" id="cd00712">
    <property type="entry name" value="AsnB"/>
    <property type="match status" value="1"/>
</dbReference>
<dbReference type="Gene3D" id="3.40.50.620">
    <property type="entry name" value="HUPs"/>
    <property type="match status" value="1"/>
</dbReference>
<evidence type="ECO:0000256" key="7">
    <source>
        <dbReference type="ARBA" id="ARBA00048741"/>
    </source>
</evidence>
<evidence type="ECO:0000313" key="12">
    <source>
        <dbReference type="EMBL" id="MBI5132497.1"/>
    </source>
</evidence>
<comment type="catalytic activity">
    <reaction evidence="7">
        <text>L-aspartate + L-glutamine + ATP + H2O = L-asparagine + L-glutamate + AMP + diphosphate + H(+)</text>
        <dbReference type="Rhea" id="RHEA:12228"/>
        <dbReference type="ChEBI" id="CHEBI:15377"/>
        <dbReference type="ChEBI" id="CHEBI:15378"/>
        <dbReference type="ChEBI" id="CHEBI:29985"/>
        <dbReference type="ChEBI" id="CHEBI:29991"/>
        <dbReference type="ChEBI" id="CHEBI:30616"/>
        <dbReference type="ChEBI" id="CHEBI:33019"/>
        <dbReference type="ChEBI" id="CHEBI:58048"/>
        <dbReference type="ChEBI" id="CHEBI:58359"/>
        <dbReference type="ChEBI" id="CHEBI:456215"/>
        <dbReference type="EC" id="6.3.5.4"/>
    </reaction>
</comment>
<dbReference type="InterPro" id="IPR006426">
    <property type="entry name" value="Asn_synth_AEB"/>
</dbReference>
<reference evidence="12" key="1">
    <citation type="submission" date="2020-07" db="EMBL/GenBank/DDBJ databases">
        <title>Huge and variable diversity of episymbiotic CPR bacteria and DPANN archaea in groundwater ecosystems.</title>
        <authorList>
            <person name="He C.Y."/>
            <person name="Keren R."/>
            <person name="Whittaker M."/>
            <person name="Farag I.F."/>
            <person name="Doudna J."/>
            <person name="Cate J.H.D."/>
            <person name="Banfield J.F."/>
        </authorList>
    </citation>
    <scope>NUCLEOTIDE SEQUENCE</scope>
    <source>
        <strain evidence="12">NC_groundwater_1818_Pr3_B-0.1um_66_35</strain>
    </source>
</reference>
<name>A0A933S4R2_RHOPL</name>
<dbReference type="AlphaFoldDB" id="A0A933S4R2"/>
<comment type="similarity">
    <text evidence="2">Belongs to the asparagine synthetase family.</text>
</comment>
<dbReference type="InterPro" id="IPR014729">
    <property type="entry name" value="Rossmann-like_a/b/a_fold"/>
</dbReference>
<keyword evidence="4 9" id="KW-0547">Nucleotide-binding</keyword>
<keyword evidence="6 8" id="KW-0315">Glutamine amidotransferase</keyword>
<dbReference type="CDD" id="cd01991">
    <property type="entry name" value="Asn_synthase_B_C"/>
    <property type="match status" value="1"/>
</dbReference>
<dbReference type="PIRSF" id="PIRSF001589">
    <property type="entry name" value="Asn_synthetase_glu-h"/>
    <property type="match status" value="1"/>
</dbReference>
<feature type="domain" description="Glutamine amidotransferase type-2" evidence="11">
    <location>
        <begin position="2"/>
        <end position="211"/>
    </location>
</feature>
<evidence type="ECO:0000256" key="10">
    <source>
        <dbReference type="PIRSR" id="PIRSR001589-3"/>
    </source>
</evidence>
<dbReference type="SUPFAM" id="SSF56235">
    <property type="entry name" value="N-terminal nucleophile aminohydrolases (Ntn hydrolases)"/>
    <property type="match status" value="1"/>
</dbReference>
<evidence type="ECO:0000256" key="2">
    <source>
        <dbReference type="ARBA" id="ARBA00005752"/>
    </source>
</evidence>
<keyword evidence="8" id="KW-0028">Amino-acid biosynthesis</keyword>
<dbReference type="Gene3D" id="3.60.20.10">
    <property type="entry name" value="Glutamine Phosphoribosylpyrophosphate, subunit 1, domain 1"/>
    <property type="match status" value="1"/>
</dbReference>
<feature type="active site" description="For GATase activity" evidence="8">
    <location>
        <position position="2"/>
    </location>
</feature>
<dbReference type="SUPFAM" id="SSF52402">
    <property type="entry name" value="Adenine nucleotide alpha hydrolases-like"/>
    <property type="match status" value="1"/>
</dbReference>
<feature type="site" description="Important for beta-aspartyl-AMP intermediate formation" evidence="10">
    <location>
        <position position="367"/>
    </location>
</feature>
<sequence length="621" mass="70046">MCGIAGFAGRGGRDAIARMTNCLAHRGPDGEGFHHDDQLRVHLGHRRLAIVDLDGGHQPMWNEDGSVGIVFNGEIYNHAELRRELIDRGHVFATDHSDTEALIHGYEEWGHDLPIRLNGMFAFAILDRRRRRLFLARDRFGEKPLVYARAPGLFAFASELGALAQHPGLALAMDHDGAQKFFASGYFPADESLFKGAAKLQPGHWGQLNLDDLSFEQHAYWRFQLEPDDSLVDAPEGLLVEQLQDLLMQSVKRRLMSDVPIGVFLSGGLDSSAIAACAARLLPPGQLRTFTIGFDDPTFDESAYARQVAEVLGTRHDEEILSYRNGETLLDEVLGAMDEPLGDASIVPTYLLSRFTRRHVTVALSGDGGDELFAGYDPFAALAPANFYSRIVPQRMHAVLRRAAARLPTSHANMSLDFKIKRTLQGLSYQPAMWNPAWMAPVEPAKFPQMFEQPLPSEALYDHALSVWRRGSAGGIVERTLEYFTSLYLPDDILVKVDRASMRFGLETRAVFLDNDLVDFCRRLPTIWKFRNGQRKYLLRKALEGWLPPDILARRKKGFGMPLGKWLREMPQAPRVAEIGGIRTAWIESNWKEHRQGRVDHRLLLWSWLTFQSSVERYGLH</sequence>
<dbReference type="Pfam" id="PF00733">
    <property type="entry name" value="Asn_synthase"/>
    <property type="match status" value="1"/>
</dbReference>
<feature type="binding site" evidence="9">
    <location>
        <begin position="365"/>
        <end position="366"/>
    </location>
    <ligand>
        <name>ATP</name>
        <dbReference type="ChEBI" id="CHEBI:30616"/>
    </ligand>
</feature>
<evidence type="ECO:0000313" key="13">
    <source>
        <dbReference type="Proteomes" id="UP000782519"/>
    </source>
</evidence>
<feature type="binding site" evidence="9">
    <location>
        <position position="98"/>
    </location>
    <ligand>
        <name>L-glutamine</name>
        <dbReference type="ChEBI" id="CHEBI:58359"/>
    </ligand>
</feature>
<evidence type="ECO:0000256" key="6">
    <source>
        <dbReference type="ARBA" id="ARBA00022962"/>
    </source>
</evidence>
<dbReference type="InterPro" id="IPR017932">
    <property type="entry name" value="GATase_2_dom"/>
</dbReference>
<keyword evidence="8" id="KW-0061">Asparagine biosynthesis</keyword>
<dbReference type="InterPro" id="IPR033738">
    <property type="entry name" value="AsnB_N"/>
</dbReference>
<gene>
    <name evidence="12" type="primary">asnB</name>
    <name evidence="12" type="ORF">HZA66_23910</name>
</gene>
<comment type="pathway">
    <text evidence="1">Amino-acid biosynthesis; L-asparagine biosynthesis; L-asparagine from L-aspartate (L-Gln route): step 1/1.</text>
</comment>
<feature type="binding site" evidence="9">
    <location>
        <position position="292"/>
    </location>
    <ligand>
        <name>ATP</name>
        <dbReference type="ChEBI" id="CHEBI:30616"/>
    </ligand>
</feature>
<dbReference type="GO" id="GO:0006529">
    <property type="term" value="P:asparagine biosynthetic process"/>
    <property type="evidence" value="ECO:0007669"/>
    <property type="project" value="UniProtKB-KW"/>
</dbReference>
<organism evidence="12 13">
    <name type="scientific">Rhodopseudomonas palustris</name>
    <dbReference type="NCBI Taxonomy" id="1076"/>
    <lineage>
        <taxon>Bacteria</taxon>
        <taxon>Pseudomonadati</taxon>
        <taxon>Pseudomonadota</taxon>
        <taxon>Alphaproteobacteria</taxon>
        <taxon>Hyphomicrobiales</taxon>
        <taxon>Nitrobacteraceae</taxon>
        <taxon>Rhodopseudomonas</taxon>
    </lineage>
</organism>
<keyword evidence="5 9" id="KW-0067">ATP-binding</keyword>
<dbReference type="GO" id="GO:0005829">
    <property type="term" value="C:cytosol"/>
    <property type="evidence" value="ECO:0007669"/>
    <property type="project" value="TreeGrafter"/>
</dbReference>
<evidence type="ECO:0000256" key="1">
    <source>
        <dbReference type="ARBA" id="ARBA00005187"/>
    </source>
</evidence>
<keyword evidence="12" id="KW-0436">Ligase</keyword>
<dbReference type="Pfam" id="PF13537">
    <property type="entry name" value="GATase_7"/>
    <property type="match status" value="1"/>
</dbReference>
<dbReference type="InterPro" id="IPR001962">
    <property type="entry name" value="Asn_synthase"/>
</dbReference>
<dbReference type="EC" id="6.3.5.4" evidence="3"/>
<protein>
    <recommendedName>
        <fullName evidence="3">asparagine synthase (glutamine-hydrolyzing)</fullName>
        <ecNumber evidence="3">6.3.5.4</ecNumber>
    </recommendedName>
</protein>
<evidence type="ECO:0000259" key="11">
    <source>
        <dbReference type="PROSITE" id="PS51278"/>
    </source>
</evidence>
<dbReference type="InterPro" id="IPR029055">
    <property type="entry name" value="Ntn_hydrolases_N"/>
</dbReference>
<dbReference type="GO" id="GO:0004066">
    <property type="term" value="F:asparagine synthase (glutamine-hydrolyzing) activity"/>
    <property type="evidence" value="ECO:0007669"/>
    <property type="project" value="UniProtKB-EC"/>
</dbReference>
<evidence type="ECO:0000256" key="4">
    <source>
        <dbReference type="ARBA" id="ARBA00022741"/>
    </source>
</evidence>
<evidence type="ECO:0000256" key="5">
    <source>
        <dbReference type="ARBA" id="ARBA00022840"/>
    </source>
</evidence>
<accession>A0A933S4R2</accession>
<dbReference type="PANTHER" id="PTHR43284:SF1">
    <property type="entry name" value="ASPARAGINE SYNTHETASE"/>
    <property type="match status" value="1"/>
</dbReference>
<proteinExistence type="inferred from homology"/>
<comment type="caution">
    <text evidence="12">The sequence shown here is derived from an EMBL/GenBank/DDBJ whole genome shotgun (WGS) entry which is preliminary data.</text>
</comment>
<dbReference type="PANTHER" id="PTHR43284">
    <property type="entry name" value="ASPARAGINE SYNTHETASE (GLUTAMINE-HYDROLYZING)"/>
    <property type="match status" value="1"/>
</dbReference>
<dbReference type="EMBL" id="JACRJB010000067">
    <property type="protein sequence ID" value="MBI5132497.1"/>
    <property type="molecule type" value="Genomic_DNA"/>
</dbReference>
<evidence type="ECO:0000256" key="8">
    <source>
        <dbReference type="PIRSR" id="PIRSR001589-1"/>
    </source>
</evidence>
<dbReference type="GO" id="GO:0005524">
    <property type="term" value="F:ATP binding"/>
    <property type="evidence" value="ECO:0007669"/>
    <property type="project" value="UniProtKB-KW"/>
</dbReference>
<dbReference type="NCBIfam" id="TIGR01536">
    <property type="entry name" value="asn_synth_AEB"/>
    <property type="match status" value="1"/>
</dbReference>
<evidence type="ECO:0000256" key="9">
    <source>
        <dbReference type="PIRSR" id="PIRSR001589-2"/>
    </source>
</evidence>
<dbReference type="PROSITE" id="PS51278">
    <property type="entry name" value="GATASE_TYPE_2"/>
    <property type="match status" value="1"/>
</dbReference>
<evidence type="ECO:0000256" key="3">
    <source>
        <dbReference type="ARBA" id="ARBA00012737"/>
    </source>
</evidence>
<dbReference type="Proteomes" id="UP000782519">
    <property type="component" value="Unassembled WGS sequence"/>
</dbReference>